<dbReference type="GO" id="GO:0042981">
    <property type="term" value="P:regulation of apoptotic process"/>
    <property type="evidence" value="ECO:0007669"/>
    <property type="project" value="InterPro"/>
</dbReference>
<feature type="domain" description="CARD" evidence="2">
    <location>
        <begin position="10"/>
        <end position="82"/>
    </location>
</feature>
<dbReference type="Proteomes" id="UP000515152">
    <property type="component" value="Chromosome 4"/>
</dbReference>
<evidence type="ECO:0000259" key="1">
    <source>
        <dbReference type="PROSITE" id="PS50017"/>
    </source>
</evidence>
<dbReference type="AlphaFoldDB" id="A0A6P8FC46"/>
<dbReference type="RefSeq" id="XP_031421362.1">
    <property type="nucleotide sequence ID" value="XM_031565502.1"/>
</dbReference>
<sequence>MEDETVGGDSLLRKLKPKLIDILTADPDLVLQHTDSIGLLTRREYADVKSIPKPSDEVRDLLDYVIQKGSSTSLRFLSLLQEKEMQETFPRLGSLKWNGDGELYQNEKNIEKCGVKRQQPMTVEELPSKLLCTNSIVTEKDLMLVASKIGRHWKQFGRVALGISTVQLDQVVADNPCNLVEQIFAMLRIWSMRERSKATAKHLHCLLSEGDWALPPDDIKFLLEGS</sequence>
<dbReference type="InterPro" id="IPR000488">
    <property type="entry name" value="Death_dom"/>
</dbReference>
<name>A0A6P8FC46_CLUHA</name>
<keyword evidence="3" id="KW-1185">Reference proteome</keyword>
<dbReference type="RefSeq" id="XP_031421361.1">
    <property type="nucleotide sequence ID" value="XM_031565501.1"/>
</dbReference>
<dbReference type="KEGG" id="char:105912684"/>
<feature type="domain" description="Death" evidence="1">
    <location>
        <begin position="138"/>
        <end position="209"/>
    </location>
</feature>
<accession>A0A6P8FC46</accession>
<dbReference type="GeneID" id="105912684"/>
<dbReference type="CDD" id="cd01671">
    <property type="entry name" value="CARD"/>
    <property type="match status" value="1"/>
</dbReference>
<evidence type="ECO:0000313" key="4">
    <source>
        <dbReference type="RefSeq" id="XP_031421361.1"/>
    </source>
</evidence>
<gene>
    <name evidence="4 5" type="primary">zgc:174906</name>
</gene>
<evidence type="ECO:0000313" key="3">
    <source>
        <dbReference type="Proteomes" id="UP000515152"/>
    </source>
</evidence>
<dbReference type="Pfam" id="PF00619">
    <property type="entry name" value="CARD"/>
    <property type="match status" value="1"/>
</dbReference>
<dbReference type="Gene3D" id="1.10.533.10">
    <property type="entry name" value="Death Domain, Fas"/>
    <property type="match status" value="2"/>
</dbReference>
<dbReference type="InterPro" id="IPR001315">
    <property type="entry name" value="CARD"/>
</dbReference>
<proteinExistence type="predicted"/>
<dbReference type="OrthoDB" id="8947098at2759"/>
<dbReference type="SUPFAM" id="SSF47986">
    <property type="entry name" value="DEATH domain"/>
    <property type="match status" value="2"/>
</dbReference>
<dbReference type="PROSITE" id="PS50017">
    <property type="entry name" value="DEATH_DOMAIN"/>
    <property type="match status" value="1"/>
</dbReference>
<dbReference type="InterPro" id="IPR011029">
    <property type="entry name" value="DEATH-like_dom_sf"/>
</dbReference>
<dbReference type="Pfam" id="PF00531">
    <property type="entry name" value="Death"/>
    <property type="match status" value="1"/>
</dbReference>
<protein>
    <submittedName>
        <fullName evidence="4 5">Uncharacterized protein zgc:174906</fullName>
    </submittedName>
</protein>
<evidence type="ECO:0000259" key="2">
    <source>
        <dbReference type="PROSITE" id="PS50209"/>
    </source>
</evidence>
<dbReference type="CDD" id="cd01670">
    <property type="entry name" value="Death"/>
    <property type="match status" value="1"/>
</dbReference>
<dbReference type="PROSITE" id="PS50209">
    <property type="entry name" value="CARD"/>
    <property type="match status" value="1"/>
</dbReference>
<organism evidence="3 4">
    <name type="scientific">Clupea harengus</name>
    <name type="common">Atlantic herring</name>
    <dbReference type="NCBI Taxonomy" id="7950"/>
    <lineage>
        <taxon>Eukaryota</taxon>
        <taxon>Metazoa</taxon>
        <taxon>Chordata</taxon>
        <taxon>Craniata</taxon>
        <taxon>Vertebrata</taxon>
        <taxon>Euteleostomi</taxon>
        <taxon>Actinopterygii</taxon>
        <taxon>Neopterygii</taxon>
        <taxon>Teleostei</taxon>
        <taxon>Clupei</taxon>
        <taxon>Clupeiformes</taxon>
        <taxon>Clupeoidei</taxon>
        <taxon>Clupeidae</taxon>
        <taxon>Clupea</taxon>
    </lineage>
</organism>
<reference evidence="4 5" key="1">
    <citation type="submission" date="2025-04" db="UniProtKB">
        <authorList>
            <consortium name="RefSeq"/>
        </authorList>
    </citation>
    <scope>IDENTIFICATION</scope>
</reference>
<dbReference type="GO" id="GO:0007165">
    <property type="term" value="P:signal transduction"/>
    <property type="evidence" value="ECO:0007669"/>
    <property type="project" value="InterPro"/>
</dbReference>
<evidence type="ECO:0000313" key="5">
    <source>
        <dbReference type="RefSeq" id="XP_031421362.1"/>
    </source>
</evidence>